<sequence length="114" mass="12506">MRSPALLVAAVLLASCLIVSGISEIQLVTDMASRRSSLLGCWYGSEMEVQAKICEREGGISSGLIFRGSDIQCEHLAPQNVMSTINGTCNLRSTSNEIWSSFLSFSLRKRYEID</sequence>
<organism evidence="2">
    <name type="scientific">Palpitomonas bilix</name>
    <dbReference type="NCBI Taxonomy" id="652834"/>
    <lineage>
        <taxon>Eukaryota</taxon>
        <taxon>Eukaryota incertae sedis</taxon>
    </lineage>
</organism>
<evidence type="ECO:0000256" key="1">
    <source>
        <dbReference type="SAM" id="SignalP"/>
    </source>
</evidence>
<dbReference type="PROSITE" id="PS51257">
    <property type="entry name" value="PROKAR_LIPOPROTEIN"/>
    <property type="match status" value="1"/>
</dbReference>
<dbReference type="EMBL" id="HBIB01032686">
    <property type="protein sequence ID" value="CAE0258923.1"/>
    <property type="molecule type" value="Transcribed_RNA"/>
</dbReference>
<feature type="signal peptide" evidence="1">
    <location>
        <begin position="1"/>
        <end position="21"/>
    </location>
</feature>
<dbReference type="AlphaFoldDB" id="A0A7S3DIU6"/>
<reference evidence="2" key="1">
    <citation type="submission" date="2021-01" db="EMBL/GenBank/DDBJ databases">
        <authorList>
            <person name="Corre E."/>
            <person name="Pelletier E."/>
            <person name="Niang G."/>
            <person name="Scheremetjew M."/>
            <person name="Finn R."/>
            <person name="Kale V."/>
            <person name="Holt S."/>
            <person name="Cochrane G."/>
            <person name="Meng A."/>
            <person name="Brown T."/>
            <person name="Cohen L."/>
        </authorList>
    </citation>
    <scope>NUCLEOTIDE SEQUENCE</scope>
    <source>
        <strain evidence="2">NIES-2562</strain>
    </source>
</reference>
<feature type="chain" id="PRO_5031102648" evidence="1">
    <location>
        <begin position="22"/>
        <end position="114"/>
    </location>
</feature>
<protein>
    <submittedName>
        <fullName evidence="2">Uncharacterized protein</fullName>
    </submittedName>
</protein>
<gene>
    <name evidence="2" type="ORF">PBIL07802_LOCUS21190</name>
</gene>
<name>A0A7S3DIU6_9EUKA</name>
<evidence type="ECO:0000313" key="2">
    <source>
        <dbReference type="EMBL" id="CAE0258923.1"/>
    </source>
</evidence>
<accession>A0A7S3DIU6</accession>
<proteinExistence type="predicted"/>
<keyword evidence="1" id="KW-0732">Signal</keyword>